<dbReference type="GO" id="GO:0015074">
    <property type="term" value="P:DNA integration"/>
    <property type="evidence" value="ECO:0007669"/>
    <property type="project" value="InterPro"/>
</dbReference>
<dbReference type="InterPro" id="IPR002104">
    <property type="entry name" value="Integrase_catalytic"/>
</dbReference>
<dbReference type="GO" id="GO:0006310">
    <property type="term" value="P:DNA recombination"/>
    <property type="evidence" value="ECO:0007669"/>
    <property type="project" value="UniProtKB-KW"/>
</dbReference>
<dbReference type="CDD" id="cd01189">
    <property type="entry name" value="INT_ICEBs1_C_like"/>
    <property type="match status" value="1"/>
</dbReference>
<organism evidence="4 5">
    <name type="scientific">Nonomuraea solani</name>
    <dbReference type="NCBI Taxonomy" id="1144553"/>
    <lineage>
        <taxon>Bacteria</taxon>
        <taxon>Bacillati</taxon>
        <taxon>Actinomycetota</taxon>
        <taxon>Actinomycetes</taxon>
        <taxon>Streptosporangiales</taxon>
        <taxon>Streptosporangiaceae</taxon>
        <taxon>Nonomuraea</taxon>
    </lineage>
</organism>
<dbReference type="InterPro" id="IPR013762">
    <property type="entry name" value="Integrase-like_cat_sf"/>
</dbReference>
<reference evidence="4 5" key="1">
    <citation type="submission" date="2016-10" db="EMBL/GenBank/DDBJ databases">
        <authorList>
            <person name="de Groot N.N."/>
        </authorList>
    </citation>
    <scope>NUCLEOTIDE SEQUENCE [LARGE SCALE GENOMIC DNA]</scope>
    <source>
        <strain evidence="4 5">CGMCC 4.7037</strain>
    </source>
</reference>
<dbReference type="PANTHER" id="PTHR30349:SF91">
    <property type="entry name" value="INTA PROTEIN"/>
    <property type="match status" value="1"/>
</dbReference>
<dbReference type="SUPFAM" id="SSF56349">
    <property type="entry name" value="DNA breaking-rejoining enzymes"/>
    <property type="match status" value="2"/>
</dbReference>
<evidence type="ECO:0000256" key="1">
    <source>
        <dbReference type="ARBA" id="ARBA00023125"/>
    </source>
</evidence>
<dbReference type="PANTHER" id="PTHR30349">
    <property type="entry name" value="PHAGE INTEGRASE-RELATED"/>
    <property type="match status" value="1"/>
</dbReference>
<dbReference type="OrthoDB" id="9805859at2"/>
<keyword evidence="2" id="KW-0233">DNA recombination</keyword>
<evidence type="ECO:0000256" key="2">
    <source>
        <dbReference type="ARBA" id="ARBA00023172"/>
    </source>
</evidence>
<dbReference type="Gene3D" id="1.10.150.130">
    <property type="match status" value="1"/>
</dbReference>
<accession>A0A1H6EVR9</accession>
<evidence type="ECO:0000259" key="3">
    <source>
        <dbReference type="PROSITE" id="PS51898"/>
    </source>
</evidence>
<name>A0A1H6EVR9_9ACTN</name>
<proteinExistence type="predicted"/>
<gene>
    <name evidence="4" type="ORF">SAMN05444920_1233</name>
</gene>
<dbReference type="PROSITE" id="PS51898">
    <property type="entry name" value="TYR_RECOMBINASE"/>
    <property type="match status" value="1"/>
</dbReference>
<dbReference type="Gene3D" id="1.10.443.10">
    <property type="entry name" value="Intergrase catalytic core"/>
    <property type="match status" value="1"/>
</dbReference>
<dbReference type="InterPro" id="IPR011010">
    <property type="entry name" value="DNA_brk_join_enz"/>
</dbReference>
<evidence type="ECO:0000313" key="5">
    <source>
        <dbReference type="Proteomes" id="UP000236732"/>
    </source>
</evidence>
<dbReference type="GO" id="GO:0003677">
    <property type="term" value="F:DNA binding"/>
    <property type="evidence" value="ECO:0007669"/>
    <property type="project" value="UniProtKB-KW"/>
</dbReference>
<feature type="domain" description="Tyr recombinase" evidence="3">
    <location>
        <begin position="305"/>
        <end position="503"/>
    </location>
</feature>
<evidence type="ECO:0000313" key="4">
    <source>
        <dbReference type="EMBL" id="SEH01947.1"/>
    </source>
</evidence>
<dbReference type="InterPro" id="IPR010998">
    <property type="entry name" value="Integrase_recombinase_N"/>
</dbReference>
<keyword evidence="1" id="KW-0238">DNA-binding</keyword>
<sequence length="514" mass="57445">MAAGNGYKRCKCRDADGRELGAKCPKLRRKGGAWNPNHGTWYGKEELPKGADGKRVDLRLGGFKTETELIAFFEKGLRLLGIPEAGPEGHEARMEIRAMIKAANKQQAPLPDYEELHRKHNVGQPLQSITLGEYWEYWVERRRRLKDIRESTLISYLSNWRTHIREVLSGVRLDRLFVPVVEQVFTEIDRKNEALLAARVSDDPEVQASVRGKHPTGPVTKQQVRATIRTVLASAEREHLVSFNAAKLVKLAPGEKVRGLVWTPSRVEAFNGEYERRLAAKRAGQKRPRRAQGSFEVWLGTPRPSPVMVWTPVQLGAFLDHAMADRLYALYHLIAFCGLRRGEACGVRWIDADLDENLLATVKQLTKVGRAVKEGATKTHYSNGTVALDQATAAVLRAHRARQDEERLVWGPAWTDTGRIFTKEDGRDLTPDWVSTHFERLTFQAGLPPTRLHDLRHGAATLSLAAGNDMKTTSAMLRHSTVSITADLYTTVLPEVAWAAAEASAALVPRSTTV</sequence>
<dbReference type="Proteomes" id="UP000236732">
    <property type="component" value="Unassembled WGS sequence"/>
</dbReference>
<dbReference type="EMBL" id="FNVT01000023">
    <property type="protein sequence ID" value="SEH01947.1"/>
    <property type="molecule type" value="Genomic_DNA"/>
</dbReference>
<dbReference type="InterPro" id="IPR050090">
    <property type="entry name" value="Tyrosine_recombinase_XerCD"/>
</dbReference>
<dbReference type="RefSeq" id="WP_103963028.1">
    <property type="nucleotide sequence ID" value="NZ_FNVT01000023.1"/>
</dbReference>
<dbReference type="Pfam" id="PF00589">
    <property type="entry name" value="Phage_integrase"/>
    <property type="match status" value="1"/>
</dbReference>
<protein>
    <submittedName>
        <fullName evidence="4">Phage integrase family protein</fullName>
    </submittedName>
</protein>
<dbReference type="AlphaFoldDB" id="A0A1H6EVR9"/>
<keyword evidence="5" id="KW-1185">Reference proteome</keyword>